<dbReference type="InterPro" id="IPR009571">
    <property type="entry name" value="SUR7/Rim9-like_fungi"/>
</dbReference>
<keyword evidence="1" id="KW-1133">Transmembrane helix</keyword>
<dbReference type="GO" id="GO:0005886">
    <property type="term" value="C:plasma membrane"/>
    <property type="evidence" value="ECO:0007669"/>
    <property type="project" value="InterPro"/>
</dbReference>
<dbReference type="OrthoDB" id="4159154at2759"/>
<dbReference type="EMBL" id="PEDP01004035">
    <property type="protein sequence ID" value="POS82137.1"/>
    <property type="molecule type" value="Genomic_DNA"/>
</dbReference>
<evidence type="ECO:0000313" key="3">
    <source>
        <dbReference type="Proteomes" id="UP000237438"/>
    </source>
</evidence>
<evidence type="ECO:0000313" key="2">
    <source>
        <dbReference type="EMBL" id="POS82137.1"/>
    </source>
</evidence>
<feature type="transmembrane region" description="Helical" evidence="1">
    <location>
        <begin position="293"/>
        <end position="315"/>
    </location>
</feature>
<sequence>ITTYYHPPNTGVEVKDLENKTCSLRGLQLKLKMRPLVILPLACSLAGLVLSFLLIFAGNNPGFMKDYPIVTLNTSTLGHDILPKLSEDNPLVMLTPDDDLLSSMAGITDQLNDIFDNIADDVVRSLGVQQFYNWHLRNFCEGMYEPSYRADNASFAVKDCSEPTASYHFKIGDIIDRELRLGPLHIGLKDVKWPDVLQKNFDMLSKALHAALAFYAIAITAIGISIITGLLVFFGSNSLLLSLTTWALMGLGFFSLFVSSIIVVIVNSKSVKLVEENGSKIGISAYKGHRYIALSWCSAFVMLLAVISFGAAIYLRRRSDERKTEKK</sequence>
<proteinExistence type="predicted"/>
<dbReference type="Pfam" id="PF06687">
    <property type="entry name" value="SUR7"/>
    <property type="match status" value="1"/>
</dbReference>
<dbReference type="PANTHER" id="PTHR28019">
    <property type="entry name" value="CELL MEMBRANE PROTEIN YLR413W-RELATED"/>
    <property type="match status" value="1"/>
</dbReference>
<evidence type="ECO:0008006" key="4">
    <source>
        <dbReference type="Google" id="ProtNLM"/>
    </source>
</evidence>
<dbReference type="GO" id="GO:0051285">
    <property type="term" value="C:cell cortex of cell tip"/>
    <property type="evidence" value="ECO:0007669"/>
    <property type="project" value="TreeGrafter"/>
</dbReference>
<dbReference type="InterPro" id="IPR052413">
    <property type="entry name" value="SUR7_domain"/>
</dbReference>
<dbReference type="AlphaFoldDB" id="A0A2S4PJH4"/>
<keyword evidence="3" id="KW-1185">Reference proteome</keyword>
<keyword evidence="1" id="KW-0472">Membrane</keyword>
<gene>
    <name evidence="2" type="ORF">EPUL_005886</name>
</gene>
<dbReference type="PANTHER" id="PTHR28019:SF7">
    <property type="entry name" value="SUR7 PROTEIN"/>
    <property type="match status" value="1"/>
</dbReference>
<keyword evidence="1" id="KW-0812">Transmembrane</keyword>
<feature type="transmembrane region" description="Helical" evidence="1">
    <location>
        <begin position="246"/>
        <end position="266"/>
    </location>
</feature>
<feature type="transmembrane region" description="Helical" evidence="1">
    <location>
        <begin position="212"/>
        <end position="234"/>
    </location>
</feature>
<feature type="non-terminal residue" evidence="2">
    <location>
        <position position="327"/>
    </location>
</feature>
<name>A0A2S4PJH4_9PEZI</name>
<feature type="non-terminal residue" evidence="2">
    <location>
        <position position="1"/>
    </location>
</feature>
<organism evidence="2 3">
    <name type="scientific">Erysiphe pulchra</name>
    <dbReference type="NCBI Taxonomy" id="225359"/>
    <lineage>
        <taxon>Eukaryota</taxon>
        <taxon>Fungi</taxon>
        <taxon>Dikarya</taxon>
        <taxon>Ascomycota</taxon>
        <taxon>Pezizomycotina</taxon>
        <taxon>Leotiomycetes</taxon>
        <taxon>Erysiphales</taxon>
        <taxon>Erysiphaceae</taxon>
        <taxon>Erysiphe</taxon>
    </lineage>
</organism>
<evidence type="ECO:0000256" key="1">
    <source>
        <dbReference type="SAM" id="Phobius"/>
    </source>
</evidence>
<feature type="transmembrane region" description="Helical" evidence="1">
    <location>
        <begin position="36"/>
        <end position="57"/>
    </location>
</feature>
<protein>
    <recommendedName>
        <fullName evidence="4">Sur7 protein</fullName>
    </recommendedName>
</protein>
<dbReference type="STRING" id="225359.A0A2S4PJH4"/>
<dbReference type="GO" id="GO:0031505">
    <property type="term" value="P:fungal-type cell wall organization"/>
    <property type="evidence" value="ECO:0007669"/>
    <property type="project" value="TreeGrafter"/>
</dbReference>
<accession>A0A2S4PJH4</accession>
<dbReference type="Proteomes" id="UP000237438">
    <property type="component" value="Unassembled WGS sequence"/>
</dbReference>
<reference evidence="2 3" key="1">
    <citation type="submission" date="2017-10" db="EMBL/GenBank/DDBJ databases">
        <title>Development of genomic resources for the powdery mildew, Erysiphe pulchra.</title>
        <authorList>
            <person name="Wadl P.A."/>
            <person name="Mack B.M."/>
            <person name="Moore G."/>
            <person name="Beltz S.B."/>
        </authorList>
    </citation>
    <scope>NUCLEOTIDE SEQUENCE [LARGE SCALE GENOMIC DNA]</scope>
    <source>
        <strain evidence="2">Cflorida</strain>
    </source>
</reference>
<comment type="caution">
    <text evidence="2">The sequence shown here is derived from an EMBL/GenBank/DDBJ whole genome shotgun (WGS) entry which is preliminary data.</text>
</comment>